<keyword evidence="2" id="KW-0134">Cell wall</keyword>
<evidence type="ECO:0000256" key="5">
    <source>
        <dbReference type="ARBA" id="ARBA00038219"/>
    </source>
</evidence>
<name>A0A292PW44_9PEZI</name>
<dbReference type="Pfam" id="PF22799">
    <property type="entry name" value="PIR1-like_C"/>
    <property type="match status" value="1"/>
</dbReference>
<evidence type="ECO:0000256" key="1">
    <source>
        <dbReference type="ARBA" id="ARBA00004191"/>
    </source>
</evidence>
<evidence type="ECO:0000259" key="7">
    <source>
        <dbReference type="Pfam" id="PF22799"/>
    </source>
</evidence>
<accession>A0A292PW44</accession>
<evidence type="ECO:0000313" key="9">
    <source>
        <dbReference type="Proteomes" id="UP001412239"/>
    </source>
</evidence>
<feature type="chain" id="PRO_5012471513" description="Cell wall mannoprotein PIR1-like C-terminal domain-containing protein" evidence="6">
    <location>
        <begin position="22"/>
        <end position="163"/>
    </location>
</feature>
<evidence type="ECO:0000313" key="8">
    <source>
        <dbReference type="EMBL" id="CUS11769.1"/>
    </source>
</evidence>
<dbReference type="InterPro" id="IPR054508">
    <property type="entry name" value="PIR1-like_C"/>
</dbReference>
<keyword evidence="4 6" id="KW-0732">Signal</keyword>
<dbReference type="Proteomes" id="UP001412239">
    <property type="component" value="Unassembled WGS sequence"/>
</dbReference>
<dbReference type="EMBL" id="LN891013">
    <property type="protein sequence ID" value="CUS11769.1"/>
    <property type="molecule type" value="Genomic_DNA"/>
</dbReference>
<feature type="signal peptide" evidence="6">
    <location>
        <begin position="1"/>
        <end position="21"/>
    </location>
</feature>
<protein>
    <recommendedName>
        <fullName evidence="7">Cell wall mannoprotein PIR1-like C-terminal domain-containing protein</fullName>
    </recommendedName>
</protein>
<evidence type="ECO:0000256" key="2">
    <source>
        <dbReference type="ARBA" id="ARBA00022512"/>
    </source>
</evidence>
<dbReference type="PANTHER" id="PTHR47254:SF1">
    <property type="entry name" value="CELL WALL MANNOPROTEIN CIS3-RELATED"/>
    <property type="match status" value="1"/>
</dbReference>
<keyword evidence="3" id="KW-0964">Secreted</keyword>
<organism evidence="8 9">
    <name type="scientific">Tuber aestivum</name>
    <name type="common">summer truffle</name>
    <dbReference type="NCBI Taxonomy" id="59557"/>
    <lineage>
        <taxon>Eukaryota</taxon>
        <taxon>Fungi</taxon>
        <taxon>Dikarya</taxon>
        <taxon>Ascomycota</taxon>
        <taxon>Pezizomycotina</taxon>
        <taxon>Pezizomycetes</taxon>
        <taxon>Pezizales</taxon>
        <taxon>Tuberaceae</taxon>
        <taxon>Tuber</taxon>
    </lineage>
</organism>
<evidence type="ECO:0000256" key="3">
    <source>
        <dbReference type="ARBA" id="ARBA00022525"/>
    </source>
</evidence>
<feature type="domain" description="Cell wall mannoprotein PIR1-like C-terminal" evidence="7">
    <location>
        <begin position="79"/>
        <end position="153"/>
    </location>
</feature>
<dbReference type="AlphaFoldDB" id="A0A292PW44"/>
<dbReference type="PANTHER" id="PTHR47254">
    <property type="entry name" value="CELL WALL MANNOPROTEIN CIS3-RELATED"/>
    <property type="match status" value="1"/>
</dbReference>
<dbReference type="GO" id="GO:0005199">
    <property type="term" value="F:structural constituent of cell wall"/>
    <property type="evidence" value="ECO:0007669"/>
    <property type="project" value="TreeGrafter"/>
</dbReference>
<sequence length="163" mass="17367">MLSFALAVLIISPLLIPSTLCVPQGVTAIIRPPGASPPGCLDSYPGAFGFQPTDHPSSSQMAESQCIQPNSLKMSLNKGLLVDHLGRIGSIVANRQFQFDGPPAQAGAVYTGGWSVCPDSLIALGPQKQFYACASGDFENIYDSRIADYCRPIFLKLVSFVEC</sequence>
<dbReference type="InterPro" id="IPR051153">
    <property type="entry name" value="Yeast_CWMannoprotein_PIR"/>
</dbReference>
<keyword evidence="9" id="KW-1185">Reference proteome</keyword>
<comment type="subcellular location">
    <subcellularLocation>
        <location evidence="1">Secreted</location>
        <location evidence="1">Cell wall</location>
    </subcellularLocation>
</comment>
<comment type="similarity">
    <text evidence="5">Belongs to the PIR protein family.</text>
</comment>
<evidence type="ECO:0000256" key="6">
    <source>
        <dbReference type="SAM" id="SignalP"/>
    </source>
</evidence>
<evidence type="ECO:0000256" key="4">
    <source>
        <dbReference type="ARBA" id="ARBA00022729"/>
    </source>
</evidence>
<reference evidence="8" key="1">
    <citation type="submission" date="2015-10" db="EMBL/GenBank/DDBJ databases">
        <authorList>
            <person name="Regsiter A."/>
            <person name="william w."/>
        </authorList>
    </citation>
    <scope>NUCLEOTIDE SEQUENCE</scope>
    <source>
        <strain evidence="8">Montdore</strain>
    </source>
</reference>
<proteinExistence type="inferred from homology"/>
<dbReference type="GO" id="GO:0031505">
    <property type="term" value="P:fungal-type cell wall organization"/>
    <property type="evidence" value="ECO:0007669"/>
    <property type="project" value="TreeGrafter"/>
</dbReference>
<dbReference type="GO" id="GO:0009277">
    <property type="term" value="C:fungal-type cell wall"/>
    <property type="evidence" value="ECO:0007669"/>
    <property type="project" value="TreeGrafter"/>
</dbReference>
<gene>
    <name evidence="8" type="ORF">GSTUAT00004224001</name>
</gene>